<dbReference type="GO" id="GO:0046961">
    <property type="term" value="F:proton-transporting ATPase activity, rotational mechanism"/>
    <property type="evidence" value="ECO:0007669"/>
    <property type="project" value="TreeGrafter"/>
</dbReference>
<evidence type="ECO:0000256" key="7">
    <source>
        <dbReference type="ARBA" id="ARBA00022989"/>
    </source>
</evidence>
<keyword evidence="6 13" id="KW-0375">Hydrogen ion transport</keyword>
<evidence type="ECO:0000256" key="13">
    <source>
        <dbReference type="HAMAP-Rule" id="MF_01398"/>
    </source>
</evidence>
<dbReference type="InterPro" id="IPR028987">
    <property type="entry name" value="ATP_synth_B-like_membr_sf"/>
</dbReference>
<keyword evidence="5 13" id="KW-0812">Transmembrane</keyword>
<evidence type="ECO:0000256" key="14">
    <source>
        <dbReference type="RuleBase" id="RU003848"/>
    </source>
</evidence>
<dbReference type="KEGG" id="jeh:EJN90_00450"/>
<dbReference type="GO" id="GO:0046933">
    <property type="term" value="F:proton-transporting ATP synthase activity, rotational mechanism"/>
    <property type="evidence" value="ECO:0007669"/>
    <property type="project" value="UniProtKB-UniRule"/>
</dbReference>
<organism evidence="16 17">
    <name type="scientific">Jeotgalibaca ciconiae</name>
    <dbReference type="NCBI Taxonomy" id="2496265"/>
    <lineage>
        <taxon>Bacteria</taxon>
        <taxon>Bacillati</taxon>
        <taxon>Bacillota</taxon>
        <taxon>Bacilli</taxon>
        <taxon>Lactobacillales</taxon>
        <taxon>Carnobacteriaceae</taxon>
        <taxon>Jeotgalibaca</taxon>
    </lineage>
</organism>
<dbReference type="GO" id="GO:0005886">
    <property type="term" value="C:plasma membrane"/>
    <property type="evidence" value="ECO:0007669"/>
    <property type="project" value="UniProtKB-SubCell"/>
</dbReference>
<dbReference type="CDD" id="cd06503">
    <property type="entry name" value="ATP-synt_Fo_b"/>
    <property type="match status" value="1"/>
</dbReference>
<keyword evidence="17" id="KW-1185">Reference proteome</keyword>
<dbReference type="Pfam" id="PF00430">
    <property type="entry name" value="ATP-synt_B"/>
    <property type="match status" value="1"/>
</dbReference>
<dbReference type="SUPFAM" id="SSF81573">
    <property type="entry name" value="F1F0 ATP synthase subunit B, membrane domain"/>
    <property type="match status" value="1"/>
</dbReference>
<dbReference type="InterPro" id="IPR050059">
    <property type="entry name" value="ATP_synthase_B_chain"/>
</dbReference>
<dbReference type="InterPro" id="IPR002146">
    <property type="entry name" value="ATP_synth_b/b'su_bac/chlpt"/>
</dbReference>
<keyword evidence="15" id="KW-0175">Coiled coil</keyword>
<evidence type="ECO:0000256" key="11">
    <source>
        <dbReference type="ARBA" id="ARBA00025198"/>
    </source>
</evidence>
<evidence type="ECO:0000256" key="9">
    <source>
        <dbReference type="ARBA" id="ARBA00023136"/>
    </source>
</evidence>
<feature type="coiled-coil region" evidence="15">
    <location>
        <begin position="54"/>
        <end position="125"/>
    </location>
</feature>
<dbReference type="Proteomes" id="UP000273326">
    <property type="component" value="Chromosome"/>
</dbReference>
<feature type="transmembrane region" description="Helical" evidence="13">
    <location>
        <begin position="6"/>
        <end position="31"/>
    </location>
</feature>
<dbReference type="OrthoDB" id="282095at2"/>
<dbReference type="NCBIfam" id="TIGR01144">
    <property type="entry name" value="ATP_synt_b"/>
    <property type="match status" value="1"/>
</dbReference>
<dbReference type="EMBL" id="CP034465">
    <property type="protein sequence ID" value="AZP03255.1"/>
    <property type="molecule type" value="Genomic_DNA"/>
</dbReference>
<proteinExistence type="inferred from homology"/>
<comment type="function">
    <text evidence="13">Component of the F(0) channel, it forms part of the peripheral stalk, linking F(1) to F(0).</text>
</comment>
<evidence type="ECO:0000256" key="2">
    <source>
        <dbReference type="ARBA" id="ARBA00022448"/>
    </source>
</evidence>
<evidence type="ECO:0000313" key="17">
    <source>
        <dbReference type="Proteomes" id="UP000273326"/>
    </source>
</evidence>
<keyword evidence="8 13" id="KW-0406">Ion transport</keyword>
<evidence type="ECO:0000313" key="16">
    <source>
        <dbReference type="EMBL" id="AZP03255.1"/>
    </source>
</evidence>
<evidence type="ECO:0000256" key="10">
    <source>
        <dbReference type="ARBA" id="ARBA00023310"/>
    </source>
</evidence>
<reference evidence="17" key="1">
    <citation type="submission" date="2018-12" db="EMBL/GenBank/DDBJ databases">
        <title>Complete genome sequencing of Jeotgalibaca sp. H21T32.</title>
        <authorList>
            <person name="Bae J.-W."/>
            <person name="Lee S.-Y."/>
        </authorList>
    </citation>
    <scope>NUCLEOTIDE SEQUENCE [LARGE SCALE GENOMIC DNA]</scope>
    <source>
        <strain evidence="17">H21T32</strain>
    </source>
</reference>
<dbReference type="HAMAP" id="MF_01398">
    <property type="entry name" value="ATP_synth_b_bprime"/>
    <property type="match status" value="1"/>
</dbReference>
<evidence type="ECO:0000256" key="4">
    <source>
        <dbReference type="ARBA" id="ARBA00022547"/>
    </source>
</evidence>
<evidence type="ECO:0000256" key="1">
    <source>
        <dbReference type="ARBA" id="ARBA00005513"/>
    </source>
</evidence>
<dbReference type="AlphaFoldDB" id="A0A3Q9BJE7"/>
<evidence type="ECO:0000256" key="12">
    <source>
        <dbReference type="ARBA" id="ARBA00037847"/>
    </source>
</evidence>
<comment type="similarity">
    <text evidence="1 13 14">Belongs to the ATPase B chain family.</text>
</comment>
<dbReference type="RefSeq" id="WP_126108357.1">
    <property type="nucleotide sequence ID" value="NZ_CP034465.1"/>
</dbReference>
<evidence type="ECO:0000256" key="8">
    <source>
        <dbReference type="ARBA" id="ARBA00023065"/>
    </source>
</evidence>
<gene>
    <name evidence="13 16" type="primary">atpF</name>
    <name evidence="16" type="ORF">EJN90_00450</name>
</gene>
<keyword evidence="4 13" id="KW-0138">CF(0)</keyword>
<dbReference type="GO" id="GO:0045259">
    <property type="term" value="C:proton-transporting ATP synthase complex"/>
    <property type="evidence" value="ECO:0007669"/>
    <property type="project" value="UniProtKB-KW"/>
</dbReference>
<keyword evidence="3 13" id="KW-1003">Cell membrane</keyword>
<protein>
    <recommendedName>
        <fullName evidence="13">ATP synthase subunit b</fullName>
    </recommendedName>
    <alternativeName>
        <fullName evidence="13">ATP synthase F(0) sector subunit b</fullName>
    </alternativeName>
    <alternativeName>
        <fullName evidence="13">ATPase subunit I</fullName>
    </alternativeName>
    <alternativeName>
        <fullName evidence="13">F-type ATPase subunit b</fullName>
        <shortName evidence="13">F-ATPase subunit b</shortName>
    </alternativeName>
</protein>
<keyword evidence="10 13" id="KW-0066">ATP synthesis</keyword>
<dbReference type="InterPro" id="IPR005864">
    <property type="entry name" value="ATP_synth_F0_bsu_bac"/>
</dbReference>
<dbReference type="Gene3D" id="1.20.5.620">
    <property type="entry name" value="F1F0 ATP synthase subunit B, membrane domain"/>
    <property type="match status" value="1"/>
</dbReference>
<evidence type="ECO:0000256" key="15">
    <source>
        <dbReference type="SAM" id="Coils"/>
    </source>
</evidence>
<dbReference type="PANTHER" id="PTHR33445:SF1">
    <property type="entry name" value="ATP SYNTHASE SUBUNIT B"/>
    <property type="match status" value="1"/>
</dbReference>
<dbReference type="PANTHER" id="PTHR33445">
    <property type="entry name" value="ATP SYNTHASE SUBUNIT B', CHLOROPLASTIC"/>
    <property type="match status" value="1"/>
</dbReference>
<evidence type="ECO:0000256" key="3">
    <source>
        <dbReference type="ARBA" id="ARBA00022475"/>
    </source>
</evidence>
<evidence type="ECO:0000256" key="6">
    <source>
        <dbReference type="ARBA" id="ARBA00022781"/>
    </source>
</evidence>
<comment type="function">
    <text evidence="11 13">F(1)F(0) ATP synthase produces ATP from ADP in the presence of a proton or sodium gradient. F-type ATPases consist of two structural domains, F(1) containing the extramembraneous catalytic core and F(0) containing the membrane proton channel, linked together by a central stalk and a peripheral stalk. During catalysis, ATP synthesis in the catalytic domain of F(1) is coupled via a rotary mechanism of the central stalk subunits to proton translocation.</text>
</comment>
<keyword evidence="7 13" id="KW-1133">Transmembrane helix</keyword>
<keyword evidence="9 13" id="KW-0472">Membrane</keyword>
<accession>A0A3Q9BJE7</accession>
<sequence length="168" mass="18894">MTLGVILGSASTALGNTLVTLVAFLLLFALLKRVAWKPLMNMLDQREQTINADIDKAETARISAERQLAEVEQQLREARNKANETLTRAQAEGNELQKSIVNEAKEDARRIRKQAEKEVDLERKKAFAKLRSEISEMSISIAESIIGKELNAEDQDRLIEEFIKGLDD</sequence>
<name>A0A3Q9BJE7_9LACT</name>
<comment type="subcellular location">
    <subcellularLocation>
        <location evidence="13">Cell membrane</location>
        <topology evidence="13">Single-pass membrane protein</topology>
    </subcellularLocation>
    <subcellularLocation>
        <location evidence="12">Endomembrane system</location>
        <topology evidence="12">Single-pass membrane protein</topology>
    </subcellularLocation>
</comment>
<dbReference type="GO" id="GO:0012505">
    <property type="term" value="C:endomembrane system"/>
    <property type="evidence" value="ECO:0007669"/>
    <property type="project" value="UniProtKB-SubCell"/>
</dbReference>
<evidence type="ECO:0000256" key="5">
    <source>
        <dbReference type="ARBA" id="ARBA00022692"/>
    </source>
</evidence>
<comment type="subunit">
    <text evidence="13">F-type ATPases have 2 components, F(1) - the catalytic core - and F(0) - the membrane proton channel. F(1) has five subunits: alpha(3), beta(3), gamma(1), delta(1), epsilon(1). F(0) has three main subunits: a(1), b(2) and c(10-14). The alpha and beta chains form an alternating ring which encloses part of the gamma chain. F(1) is attached to F(0) by a central stalk formed by the gamma and epsilon chains, while a peripheral stalk is formed by the delta and b chains.</text>
</comment>
<keyword evidence="2 13" id="KW-0813">Transport</keyword>